<accession>A0A5C7FJK0</accession>
<keyword evidence="9" id="KW-1185">Reference proteome</keyword>
<dbReference type="Gene3D" id="3.40.50.2300">
    <property type="match status" value="2"/>
</dbReference>
<feature type="transmembrane region" description="Helical" evidence="6">
    <location>
        <begin position="12"/>
        <end position="30"/>
    </location>
</feature>
<name>A0A5C7FJK0_9BACI</name>
<dbReference type="RefSeq" id="WP_147803763.1">
    <property type="nucleotide sequence ID" value="NZ_CP144914.1"/>
</dbReference>
<comment type="subcellular location">
    <subcellularLocation>
        <location evidence="1">Cell membrane</location>
    </subcellularLocation>
</comment>
<gene>
    <name evidence="8" type="ORF">FTX54_014395</name>
</gene>
<evidence type="ECO:0000256" key="4">
    <source>
        <dbReference type="ARBA" id="ARBA00023136"/>
    </source>
</evidence>
<dbReference type="KEGG" id="ahal:FTX54_014395"/>
<dbReference type="OrthoDB" id="2556857at2"/>
<dbReference type="AlphaFoldDB" id="A0A5C7FJK0"/>
<keyword evidence="4 6" id="KW-0472">Membrane</keyword>
<dbReference type="EMBL" id="CP144914">
    <property type="protein sequence ID" value="WWD79572.1"/>
    <property type="molecule type" value="Genomic_DNA"/>
</dbReference>
<evidence type="ECO:0000256" key="5">
    <source>
        <dbReference type="ARBA" id="ARBA00023288"/>
    </source>
</evidence>
<dbReference type="Proteomes" id="UP000321816">
    <property type="component" value="Chromosome"/>
</dbReference>
<keyword evidence="6" id="KW-0812">Transmembrane</keyword>
<evidence type="ECO:0000313" key="8">
    <source>
        <dbReference type="EMBL" id="WWD79572.1"/>
    </source>
</evidence>
<sequence length="329" mass="37358">MLQPQLKQSRIIISIAFAGAILLIGLLYYFSEYMFVEAEKDRTEQNPETVILTSDSVHDQSWGSHAFYSQIHLEEHFDADVEIYPNLTTDMLKEFRTEKELDNTADIIIGHGGEFSEVFKKYAPQHPDTEFVTLHGDSAHANHTVYTFDITDAETRALISGAEISTTKKIGVLGKEGDWQGYDEIKSTLENFYEDIEIMYETVDSRNDKGEALEALDVLLEGGADVIYSRGNMFNRYVIDQARKRDFYVIGFIEDQAYLGEGCVLTSVVVDIPAIYERMMSDYLSGDGLPGNVQRLTLEDSVYGISSFGPMFTEEELYRVNEKIDMLQE</sequence>
<keyword evidence="2" id="KW-1003">Cell membrane</keyword>
<feature type="domain" description="ABC transporter substrate-binding protein PnrA-like" evidence="7">
    <location>
        <begin position="50"/>
        <end position="315"/>
    </location>
</feature>
<evidence type="ECO:0000313" key="9">
    <source>
        <dbReference type="Proteomes" id="UP000321816"/>
    </source>
</evidence>
<evidence type="ECO:0000256" key="1">
    <source>
        <dbReference type="ARBA" id="ARBA00004236"/>
    </source>
</evidence>
<dbReference type="PANTHER" id="PTHR34296:SF2">
    <property type="entry name" value="ABC TRANSPORTER GUANOSINE-BINDING PROTEIN NUPN"/>
    <property type="match status" value="1"/>
</dbReference>
<dbReference type="InterPro" id="IPR050957">
    <property type="entry name" value="BMP_lipoprotein"/>
</dbReference>
<evidence type="ECO:0000256" key="2">
    <source>
        <dbReference type="ARBA" id="ARBA00022475"/>
    </source>
</evidence>
<evidence type="ECO:0000259" key="7">
    <source>
        <dbReference type="Pfam" id="PF02608"/>
    </source>
</evidence>
<organism evidence="8 9">
    <name type="scientific">Alkalicoccus halolimnae</name>
    <dbReference type="NCBI Taxonomy" id="1667239"/>
    <lineage>
        <taxon>Bacteria</taxon>
        <taxon>Bacillati</taxon>
        <taxon>Bacillota</taxon>
        <taxon>Bacilli</taxon>
        <taxon>Bacillales</taxon>
        <taxon>Bacillaceae</taxon>
        <taxon>Alkalicoccus</taxon>
    </lineage>
</organism>
<dbReference type="Pfam" id="PF02608">
    <property type="entry name" value="Bmp"/>
    <property type="match status" value="1"/>
</dbReference>
<proteinExistence type="predicted"/>
<evidence type="ECO:0000256" key="3">
    <source>
        <dbReference type="ARBA" id="ARBA00022729"/>
    </source>
</evidence>
<dbReference type="GO" id="GO:0005886">
    <property type="term" value="C:plasma membrane"/>
    <property type="evidence" value="ECO:0007669"/>
    <property type="project" value="UniProtKB-SubCell"/>
</dbReference>
<dbReference type="InterPro" id="IPR003760">
    <property type="entry name" value="PnrA-like"/>
</dbReference>
<keyword evidence="5" id="KW-0449">Lipoprotein</keyword>
<protein>
    <submittedName>
        <fullName evidence="8">BMP family ABC transporter substrate-binding protein</fullName>
    </submittedName>
</protein>
<dbReference type="PANTHER" id="PTHR34296">
    <property type="entry name" value="TRANSCRIPTIONAL ACTIVATOR PROTEIN MED"/>
    <property type="match status" value="1"/>
</dbReference>
<keyword evidence="6" id="KW-1133">Transmembrane helix</keyword>
<keyword evidence="3" id="KW-0732">Signal</keyword>
<reference evidence="8 9" key="1">
    <citation type="submission" date="2024-01" db="EMBL/GenBank/DDBJ databases">
        <title>Complete Genome Sequence of Alkalicoccus halolimnae BZ-SZ-XJ29T, a Moderately Halophilic Bacterium Isolated from a Salt Lake.</title>
        <authorList>
            <person name="Zhao B."/>
        </authorList>
    </citation>
    <scope>NUCLEOTIDE SEQUENCE [LARGE SCALE GENOMIC DNA]</scope>
    <source>
        <strain evidence="8 9">BZ-SZ-XJ29</strain>
    </source>
</reference>
<evidence type="ECO:0000256" key="6">
    <source>
        <dbReference type="SAM" id="Phobius"/>
    </source>
</evidence>